<feature type="compositionally biased region" description="Low complexity" evidence="1">
    <location>
        <begin position="82"/>
        <end position="92"/>
    </location>
</feature>
<dbReference type="OrthoDB" id="2555959at2759"/>
<feature type="region of interest" description="Disordered" evidence="1">
    <location>
        <begin position="48"/>
        <end position="114"/>
    </location>
</feature>
<dbReference type="EMBL" id="JMSN01000001">
    <property type="protein sequence ID" value="KDN53619.1"/>
    <property type="molecule type" value="Genomic_DNA"/>
</dbReference>
<dbReference type="AlphaFoldDB" id="A0A066WRI9"/>
<sequence length="182" mass="18927">MAASLVLALASHAGPSRLPILHSGQPVLHSALVRASVIHRRLANLSRTGASSSSSSFSSRSHVHSSSPQLPMSKPAPPRPQSPLSSRSHPQSVGSHGPDGGEGGPEGGKGGTKKSIWQSWLALPPRVRMAFGTIFGAGCVGGLFISDKLEECFPAESPSTSPGGRKERKPRLFAVSVVDKDI</sequence>
<evidence type="ECO:0000313" key="2">
    <source>
        <dbReference type="EMBL" id="KDN53619.1"/>
    </source>
</evidence>
<keyword evidence="3" id="KW-1185">Reference proteome</keyword>
<feature type="compositionally biased region" description="Low complexity" evidence="1">
    <location>
        <begin position="51"/>
        <end position="73"/>
    </location>
</feature>
<dbReference type="Proteomes" id="UP000027361">
    <property type="component" value="Unassembled WGS sequence"/>
</dbReference>
<dbReference type="InParanoid" id="A0A066WRI9"/>
<organism evidence="2 3">
    <name type="scientific">Tilletiaria anomala (strain ATCC 24038 / CBS 436.72 / UBC 951)</name>
    <dbReference type="NCBI Taxonomy" id="1037660"/>
    <lineage>
        <taxon>Eukaryota</taxon>
        <taxon>Fungi</taxon>
        <taxon>Dikarya</taxon>
        <taxon>Basidiomycota</taxon>
        <taxon>Ustilaginomycotina</taxon>
        <taxon>Exobasidiomycetes</taxon>
        <taxon>Georgefischeriales</taxon>
        <taxon>Tilletiariaceae</taxon>
        <taxon>Tilletiaria</taxon>
    </lineage>
</organism>
<feature type="compositionally biased region" description="Gly residues" evidence="1">
    <location>
        <begin position="97"/>
        <end position="110"/>
    </location>
</feature>
<dbReference type="GeneID" id="25263451"/>
<accession>A0A066WRI9</accession>
<dbReference type="HOGENOM" id="CLU_1482995_0_0_1"/>
<comment type="caution">
    <text evidence="2">The sequence shown here is derived from an EMBL/GenBank/DDBJ whole genome shotgun (WGS) entry which is preliminary data.</text>
</comment>
<reference evidence="2 3" key="1">
    <citation type="submission" date="2014-05" db="EMBL/GenBank/DDBJ databases">
        <title>Draft genome sequence of a rare smut relative, Tilletiaria anomala UBC 951.</title>
        <authorList>
            <consortium name="DOE Joint Genome Institute"/>
            <person name="Toome M."/>
            <person name="Kuo A."/>
            <person name="Henrissat B."/>
            <person name="Lipzen A."/>
            <person name="Tritt A."/>
            <person name="Yoshinaga Y."/>
            <person name="Zane M."/>
            <person name="Barry K."/>
            <person name="Grigoriev I.V."/>
            <person name="Spatafora J.W."/>
            <person name="Aimea M.C."/>
        </authorList>
    </citation>
    <scope>NUCLEOTIDE SEQUENCE [LARGE SCALE GENOMIC DNA]</scope>
    <source>
        <strain evidence="2 3">UBC 951</strain>
    </source>
</reference>
<dbReference type="RefSeq" id="XP_013246467.1">
    <property type="nucleotide sequence ID" value="XM_013391013.1"/>
</dbReference>
<protein>
    <submittedName>
        <fullName evidence="2">Uncharacterized protein</fullName>
    </submittedName>
</protein>
<evidence type="ECO:0000256" key="1">
    <source>
        <dbReference type="SAM" id="MobiDB-lite"/>
    </source>
</evidence>
<name>A0A066WRI9_TILAU</name>
<gene>
    <name evidence="2" type="ORF">K437DRAFT_252985</name>
</gene>
<proteinExistence type="predicted"/>
<evidence type="ECO:0000313" key="3">
    <source>
        <dbReference type="Proteomes" id="UP000027361"/>
    </source>
</evidence>